<feature type="chain" id="PRO_5037900766" evidence="1">
    <location>
        <begin position="23"/>
        <end position="411"/>
    </location>
</feature>
<dbReference type="CDD" id="cd13120">
    <property type="entry name" value="BF2867_like_N"/>
    <property type="match status" value="1"/>
</dbReference>
<dbReference type="PROSITE" id="PS51257">
    <property type="entry name" value="PROKAR_LIPOPROTEIN"/>
    <property type="match status" value="1"/>
</dbReference>
<name>A0A940DTM3_9BACT</name>
<sequence>MSKKWIYILVSLGLLQSCADHAYRGDADMQMAINEPMPVMIVVGDPQNLLSKGSGAIDSDTDSWGGAPIYVYSFRKDLYTAFSSLGSDQNGECLVDASVEDPGNLAGKPARVSELDAYATWTGPVKTIYYPANIQPYDFYAYYIDDMQIPSESISRTQTSISFPVEIDGSQDLMSAKAALTDSQLNREDLSDEDRYDMINYAYSAFTAAMNIQPVVYFKHHLVRLCFDVYPYFTEESGKQLFVDAIEVRSRTKGTFTVADQSEERIGVDFSSDDADPSALPLLSLKGDGGEDLIPADNPDIYNIPPYTGDPEATLVQRTPVRIGESLLVAPDTQYEVHLHLREISRNGTVYLSDNKYVITPSSGAESFSPGNQYTVRFSVYGLTEVQINVGLVPWGDGGSLTVDEDVPPAG</sequence>
<evidence type="ECO:0000313" key="3">
    <source>
        <dbReference type="Proteomes" id="UP000725002"/>
    </source>
</evidence>
<dbReference type="Pfam" id="PF13149">
    <property type="entry name" value="Mfa_like_1"/>
    <property type="match status" value="1"/>
</dbReference>
<comment type="caution">
    <text evidence="2">The sequence shown here is derived from an EMBL/GenBank/DDBJ whole genome shotgun (WGS) entry which is preliminary data.</text>
</comment>
<proteinExistence type="predicted"/>
<dbReference type="Proteomes" id="UP000725002">
    <property type="component" value="Unassembled WGS sequence"/>
</dbReference>
<dbReference type="InterPro" id="IPR025049">
    <property type="entry name" value="Mfa-like_1"/>
</dbReference>
<accession>A0A940DTM3</accession>
<keyword evidence="1" id="KW-0732">Signal</keyword>
<organism evidence="2 3">
    <name type="scientific">Candidatus Cryptobacteroides avicola</name>
    <dbReference type="NCBI Taxonomy" id="2840757"/>
    <lineage>
        <taxon>Bacteria</taxon>
        <taxon>Pseudomonadati</taxon>
        <taxon>Bacteroidota</taxon>
        <taxon>Bacteroidia</taxon>
        <taxon>Bacteroidales</taxon>
        <taxon>Candidatus Cryptobacteroides</taxon>
    </lineage>
</organism>
<evidence type="ECO:0000313" key="2">
    <source>
        <dbReference type="EMBL" id="MBO8484620.1"/>
    </source>
</evidence>
<dbReference type="EMBL" id="JADILV010000080">
    <property type="protein sequence ID" value="MBO8484620.1"/>
    <property type="molecule type" value="Genomic_DNA"/>
</dbReference>
<evidence type="ECO:0000256" key="1">
    <source>
        <dbReference type="SAM" id="SignalP"/>
    </source>
</evidence>
<protein>
    <submittedName>
        <fullName evidence="2">Fimbrillin family protein</fullName>
    </submittedName>
</protein>
<reference evidence="2" key="1">
    <citation type="submission" date="2020-10" db="EMBL/GenBank/DDBJ databases">
        <authorList>
            <person name="Gilroy R."/>
        </authorList>
    </citation>
    <scope>NUCLEOTIDE SEQUENCE</scope>
    <source>
        <strain evidence="2">G3-8215</strain>
    </source>
</reference>
<reference evidence="2" key="2">
    <citation type="journal article" date="2021" name="PeerJ">
        <title>Extensive microbial diversity within the chicken gut microbiome revealed by metagenomics and culture.</title>
        <authorList>
            <person name="Gilroy R."/>
            <person name="Ravi A."/>
            <person name="Getino M."/>
            <person name="Pursley I."/>
            <person name="Horton D.L."/>
            <person name="Alikhan N.F."/>
            <person name="Baker D."/>
            <person name="Gharbi K."/>
            <person name="Hall N."/>
            <person name="Watson M."/>
            <person name="Adriaenssens E.M."/>
            <person name="Foster-Nyarko E."/>
            <person name="Jarju S."/>
            <person name="Secka A."/>
            <person name="Antonio M."/>
            <person name="Oren A."/>
            <person name="Chaudhuri R.R."/>
            <person name="La Ragione R."/>
            <person name="Hildebrand F."/>
            <person name="Pallen M.J."/>
        </authorList>
    </citation>
    <scope>NUCLEOTIDE SEQUENCE</scope>
    <source>
        <strain evidence="2">G3-8215</strain>
    </source>
</reference>
<gene>
    <name evidence="2" type="ORF">IAB75_11015</name>
</gene>
<dbReference type="AlphaFoldDB" id="A0A940DTM3"/>
<feature type="signal peptide" evidence="1">
    <location>
        <begin position="1"/>
        <end position="22"/>
    </location>
</feature>